<dbReference type="SUPFAM" id="SSF56399">
    <property type="entry name" value="ADP-ribosylation"/>
    <property type="match status" value="1"/>
</dbReference>
<comment type="subcellular location">
    <subcellularLocation>
        <location evidence="1">Nucleus</location>
    </subcellularLocation>
</comment>
<accession>A0A7J0H331</accession>
<evidence type="ECO:0000313" key="8">
    <source>
        <dbReference type="EMBL" id="GFZ17459.1"/>
    </source>
</evidence>
<evidence type="ECO:0000256" key="1">
    <source>
        <dbReference type="ARBA" id="ARBA00004123"/>
    </source>
</evidence>
<evidence type="ECO:0000256" key="3">
    <source>
        <dbReference type="ARBA" id="ARBA00023016"/>
    </source>
</evidence>
<dbReference type="PANTHER" id="PTHR32263">
    <property type="entry name" value="INACTIVE POLY [ADP-RIBOSE] POLYMERASE SRO4-RELATED"/>
    <property type="match status" value="1"/>
</dbReference>
<feature type="domain" description="PARP catalytic" evidence="6">
    <location>
        <begin position="1"/>
        <end position="249"/>
    </location>
</feature>
<sequence>MKASNTANQSRLFSVPMDTTNNYVNGFRDLDSNKLRADSSANQFNDSGTEDSTSEAYHDQDPSISDCESVISGPSNERSQFSVGGLIRLGEGEKLHEIMTRRFISGLGSLGIHTSVVAIRRNSFSSITGQARLQSFHIFAKAVEKKCGGNANLSVQSSVVDEDGLRHVLLCRVILGNAELVHPGSKQCYPSSEEFDSGVDNLSTPKKYIVWSSHMNTHILPEYIVSFRAPCSKDGQRIQAPMKKPTSPWMPFPALVSVLSKFIPPHTVNLISKYYNDHREGKISRHELIRRVREMAGDKLLTAVIKSYRNKVWLLPMKLMFLSML</sequence>
<evidence type="ECO:0000256" key="4">
    <source>
        <dbReference type="ARBA" id="ARBA00023242"/>
    </source>
</evidence>
<reference evidence="8 9" key="1">
    <citation type="submission" date="2019-07" db="EMBL/GenBank/DDBJ databases">
        <title>De Novo Assembly of kiwifruit Actinidia rufa.</title>
        <authorList>
            <person name="Sugita-Konishi S."/>
            <person name="Sato K."/>
            <person name="Mori E."/>
            <person name="Abe Y."/>
            <person name="Kisaki G."/>
            <person name="Hamano K."/>
            <person name="Suezawa K."/>
            <person name="Otani M."/>
            <person name="Fukuda T."/>
            <person name="Manabe T."/>
            <person name="Gomi K."/>
            <person name="Tabuchi M."/>
            <person name="Akimitsu K."/>
            <person name="Kataoka I."/>
        </authorList>
    </citation>
    <scope>NUCLEOTIDE SEQUENCE [LARGE SCALE GENOMIC DNA]</scope>
    <source>
        <strain evidence="9">cv. Fuchu</strain>
    </source>
</reference>
<dbReference type="InterPro" id="IPR044964">
    <property type="entry name" value="RCD1/SRO1-5"/>
</dbReference>
<dbReference type="PROSITE" id="PS51059">
    <property type="entry name" value="PARP_CATALYTIC"/>
    <property type="match status" value="1"/>
</dbReference>
<dbReference type="Proteomes" id="UP000585474">
    <property type="component" value="Unassembled WGS sequence"/>
</dbReference>
<dbReference type="GO" id="GO:0005634">
    <property type="term" value="C:nucleus"/>
    <property type="evidence" value="ECO:0007669"/>
    <property type="project" value="UniProtKB-SubCell"/>
</dbReference>
<evidence type="ECO:0000313" key="9">
    <source>
        <dbReference type="Proteomes" id="UP000585474"/>
    </source>
</evidence>
<name>A0A7J0H331_9ERIC</name>
<dbReference type="AlphaFoldDB" id="A0A7J0H331"/>
<feature type="domain" description="RST" evidence="7">
    <location>
        <begin position="243"/>
        <end position="314"/>
    </location>
</feature>
<keyword evidence="9" id="KW-1185">Reference proteome</keyword>
<evidence type="ECO:0000259" key="6">
    <source>
        <dbReference type="PROSITE" id="PS51059"/>
    </source>
</evidence>
<dbReference type="PANTHER" id="PTHR32263:SF12">
    <property type="entry name" value="INACTIVE POLY [ADP-RIBOSE] POLYMERASE SRO4-RELATED"/>
    <property type="match status" value="1"/>
</dbReference>
<protein>
    <submittedName>
        <fullName evidence="8">Similar to RCD one 5</fullName>
    </submittedName>
</protein>
<organism evidence="8 9">
    <name type="scientific">Actinidia rufa</name>
    <dbReference type="NCBI Taxonomy" id="165716"/>
    <lineage>
        <taxon>Eukaryota</taxon>
        <taxon>Viridiplantae</taxon>
        <taxon>Streptophyta</taxon>
        <taxon>Embryophyta</taxon>
        <taxon>Tracheophyta</taxon>
        <taxon>Spermatophyta</taxon>
        <taxon>Magnoliopsida</taxon>
        <taxon>eudicotyledons</taxon>
        <taxon>Gunneridae</taxon>
        <taxon>Pentapetalae</taxon>
        <taxon>asterids</taxon>
        <taxon>Ericales</taxon>
        <taxon>Actinidiaceae</taxon>
        <taxon>Actinidia</taxon>
    </lineage>
</organism>
<keyword evidence="3" id="KW-0346">Stress response</keyword>
<feature type="region of interest" description="Disordered" evidence="5">
    <location>
        <begin position="38"/>
        <end position="64"/>
    </location>
</feature>
<gene>
    <name evidence="8" type="ORF">Acr_26g0007290</name>
</gene>
<dbReference type="Pfam" id="PF12174">
    <property type="entry name" value="RST"/>
    <property type="match status" value="1"/>
</dbReference>
<dbReference type="Gene3D" id="3.90.228.10">
    <property type="match status" value="1"/>
</dbReference>
<evidence type="ECO:0000259" key="7">
    <source>
        <dbReference type="PROSITE" id="PS51879"/>
    </source>
</evidence>
<keyword evidence="2" id="KW-0217">Developmental protein</keyword>
<dbReference type="PROSITE" id="PS51879">
    <property type="entry name" value="RST"/>
    <property type="match status" value="1"/>
</dbReference>
<dbReference type="OrthoDB" id="6133115at2759"/>
<keyword evidence="4" id="KW-0539">Nucleus</keyword>
<dbReference type="InterPro" id="IPR022003">
    <property type="entry name" value="RST"/>
</dbReference>
<dbReference type="EMBL" id="BJWL01000026">
    <property type="protein sequence ID" value="GFZ17459.1"/>
    <property type="molecule type" value="Genomic_DNA"/>
</dbReference>
<evidence type="ECO:0000256" key="2">
    <source>
        <dbReference type="ARBA" id="ARBA00022473"/>
    </source>
</evidence>
<evidence type="ECO:0000256" key="5">
    <source>
        <dbReference type="SAM" id="MobiDB-lite"/>
    </source>
</evidence>
<proteinExistence type="predicted"/>
<dbReference type="GO" id="GO:0003950">
    <property type="term" value="F:NAD+ poly-ADP-ribosyltransferase activity"/>
    <property type="evidence" value="ECO:0007669"/>
    <property type="project" value="InterPro"/>
</dbReference>
<comment type="caution">
    <text evidence="8">The sequence shown here is derived from an EMBL/GenBank/DDBJ whole genome shotgun (WGS) entry which is preliminary data.</text>
</comment>
<dbReference type="InterPro" id="IPR012317">
    <property type="entry name" value="Poly(ADP-ribose)pol_cat_dom"/>
</dbReference>